<accession>A0ABZ1JF86</accession>
<comment type="cofactor">
    <cofactor evidence="1">
        <name>[4Fe-4S] cluster</name>
        <dbReference type="ChEBI" id="CHEBI:49883"/>
    </cofactor>
</comment>
<dbReference type="PANTHER" id="PTHR30352:SF2">
    <property type="entry name" value="ANAEROBIC RIBONUCLEOSIDE-TRIPHOSPHATE REDUCTASE-ACTIVATING PROTEIN"/>
    <property type="match status" value="1"/>
</dbReference>
<dbReference type="Gene3D" id="3.20.20.70">
    <property type="entry name" value="Aldolase class I"/>
    <property type="match status" value="1"/>
</dbReference>
<dbReference type="InterPro" id="IPR058240">
    <property type="entry name" value="rSAM_sf"/>
</dbReference>
<dbReference type="InterPro" id="IPR007197">
    <property type="entry name" value="rSAM"/>
</dbReference>
<dbReference type="Proteomes" id="UP001432166">
    <property type="component" value="Chromosome"/>
</dbReference>
<name>A0ABZ1JF86_9ACTN</name>
<feature type="compositionally biased region" description="Basic and acidic residues" evidence="7">
    <location>
        <begin position="124"/>
        <end position="133"/>
    </location>
</feature>
<gene>
    <name evidence="8" type="ORF">OG288_19070</name>
</gene>
<keyword evidence="4" id="KW-0479">Metal-binding</keyword>
<keyword evidence="6" id="KW-0411">Iron-sulfur</keyword>
<dbReference type="SUPFAM" id="SSF102114">
    <property type="entry name" value="Radical SAM enzymes"/>
    <property type="match status" value="1"/>
</dbReference>
<evidence type="ECO:0000313" key="9">
    <source>
        <dbReference type="Proteomes" id="UP001432166"/>
    </source>
</evidence>
<dbReference type="EMBL" id="CP108133">
    <property type="protein sequence ID" value="WTP50223.1"/>
    <property type="molecule type" value="Genomic_DNA"/>
</dbReference>
<evidence type="ECO:0000256" key="7">
    <source>
        <dbReference type="SAM" id="MobiDB-lite"/>
    </source>
</evidence>
<evidence type="ECO:0000313" key="8">
    <source>
        <dbReference type="EMBL" id="WTP50223.1"/>
    </source>
</evidence>
<evidence type="ECO:0000256" key="2">
    <source>
        <dbReference type="ARBA" id="ARBA00022485"/>
    </source>
</evidence>
<dbReference type="InterPro" id="IPR013785">
    <property type="entry name" value="Aldolase_TIM"/>
</dbReference>
<evidence type="ECO:0000256" key="4">
    <source>
        <dbReference type="ARBA" id="ARBA00022723"/>
    </source>
</evidence>
<feature type="region of interest" description="Disordered" evidence="7">
    <location>
        <begin position="115"/>
        <end position="144"/>
    </location>
</feature>
<proteinExistence type="predicted"/>
<evidence type="ECO:0000256" key="1">
    <source>
        <dbReference type="ARBA" id="ARBA00001966"/>
    </source>
</evidence>
<dbReference type="InterPro" id="IPR034457">
    <property type="entry name" value="Organic_radical-activating"/>
</dbReference>
<dbReference type="SFLD" id="SFLDS00029">
    <property type="entry name" value="Radical_SAM"/>
    <property type="match status" value="1"/>
</dbReference>
<protein>
    <submittedName>
        <fullName evidence="8">Radical SAM protein</fullName>
    </submittedName>
</protein>
<evidence type="ECO:0000256" key="5">
    <source>
        <dbReference type="ARBA" id="ARBA00023004"/>
    </source>
</evidence>
<keyword evidence="2" id="KW-0004">4Fe-4S</keyword>
<dbReference type="RefSeq" id="WP_246571529.1">
    <property type="nucleotide sequence ID" value="NZ_BMVY01000053.1"/>
</dbReference>
<reference evidence="8" key="1">
    <citation type="submission" date="2022-10" db="EMBL/GenBank/DDBJ databases">
        <title>The complete genomes of actinobacterial strains from the NBC collection.</title>
        <authorList>
            <person name="Joergensen T.S."/>
            <person name="Alvarez Arevalo M."/>
            <person name="Sterndorff E.B."/>
            <person name="Faurdal D."/>
            <person name="Vuksanovic O."/>
            <person name="Mourched A.-S."/>
            <person name="Charusanti P."/>
            <person name="Shaw S."/>
            <person name="Blin K."/>
            <person name="Weber T."/>
        </authorList>
    </citation>
    <scope>NUCLEOTIDE SEQUENCE</scope>
    <source>
        <strain evidence="8">NBC_00189</strain>
    </source>
</reference>
<evidence type="ECO:0000256" key="3">
    <source>
        <dbReference type="ARBA" id="ARBA00022691"/>
    </source>
</evidence>
<dbReference type="PANTHER" id="PTHR30352">
    <property type="entry name" value="PYRUVATE FORMATE-LYASE-ACTIVATING ENZYME"/>
    <property type="match status" value="1"/>
</dbReference>
<dbReference type="Pfam" id="PF13353">
    <property type="entry name" value="Fer4_12"/>
    <property type="match status" value="1"/>
</dbReference>
<sequence length="268" mass="28351">MSEGKVGSEVVDAADVTDVADVPVRVADGCFPVETLGPGRRLGVWFQGCALACPGCMSRHTWDAAGGRATTVGELLKSWEAALALGAAGLTVSGGEPLAQPAALAALLRGADRLRRARPPGGRAGRDEAEKNEATPAPLPDVPDVPDFLVYTGHEPDEVPDRLPEEVWAALDGADAVVTGRFRVAEPTDLVWRGSANQRLVPRTPLGIRRYAPHLARTYPPGPRISLRPNDTGTGANVYGVPARGELRQVERSLSSTGIHLTNPSWRP</sequence>
<keyword evidence="9" id="KW-1185">Reference proteome</keyword>
<keyword evidence="3" id="KW-0949">S-adenosyl-L-methionine</keyword>
<evidence type="ECO:0000256" key="6">
    <source>
        <dbReference type="ARBA" id="ARBA00023014"/>
    </source>
</evidence>
<organism evidence="8 9">
    <name type="scientific">Streptomyces tauricus</name>
    <dbReference type="NCBI Taxonomy" id="68274"/>
    <lineage>
        <taxon>Bacteria</taxon>
        <taxon>Bacillati</taxon>
        <taxon>Actinomycetota</taxon>
        <taxon>Actinomycetes</taxon>
        <taxon>Kitasatosporales</taxon>
        <taxon>Streptomycetaceae</taxon>
        <taxon>Streptomyces</taxon>
        <taxon>Streptomyces aurantiacus group</taxon>
    </lineage>
</organism>
<keyword evidence="5" id="KW-0408">Iron</keyword>